<evidence type="ECO:0000313" key="2">
    <source>
        <dbReference type="EMBL" id="GAF86582.1"/>
    </source>
</evidence>
<comment type="caution">
    <text evidence="2">The sequence shown here is derived from an EMBL/GenBank/DDBJ whole genome shotgun (WGS) entry which is preliminary data.</text>
</comment>
<feature type="transmembrane region" description="Helical" evidence="1">
    <location>
        <begin position="18"/>
        <end position="35"/>
    </location>
</feature>
<protein>
    <submittedName>
        <fullName evidence="2">Uncharacterized protein</fullName>
    </submittedName>
</protein>
<dbReference type="EMBL" id="BARS01015015">
    <property type="protein sequence ID" value="GAF86582.1"/>
    <property type="molecule type" value="Genomic_DNA"/>
</dbReference>
<keyword evidence="1" id="KW-1133">Transmembrane helix</keyword>
<organism evidence="2">
    <name type="scientific">marine sediment metagenome</name>
    <dbReference type="NCBI Taxonomy" id="412755"/>
    <lineage>
        <taxon>unclassified sequences</taxon>
        <taxon>metagenomes</taxon>
        <taxon>ecological metagenomes</taxon>
    </lineage>
</organism>
<accession>X0TEI4</accession>
<proteinExistence type="predicted"/>
<dbReference type="AlphaFoldDB" id="X0TEI4"/>
<evidence type="ECO:0000256" key="1">
    <source>
        <dbReference type="SAM" id="Phobius"/>
    </source>
</evidence>
<keyword evidence="1" id="KW-0812">Transmembrane</keyword>
<gene>
    <name evidence="2" type="ORF">S01H1_24930</name>
</gene>
<sequence length="128" mass="13860">MADAGESNETRVTVVKRVGFWLGLVLFVAILATPTPSSMREVVRNAFGDAIRTDVAKALKPTAEALKRVEQEAELESQAHRRAVAEAIERRARVMVAAAAVTALVACWWITVAIPIPVTSLLPLVLFP</sequence>
<reference evidence="2" key="1">
    <citation type="journal article" date="2014" name="Front. Microbiol.">
        <title>High frequency of phylogenetically diverse reductive dehalogenase-homologous genes in deep subseafloor sedimentary metagenomes.</title>
        <authorList>
            <person name="Kawai M."/>
            <person name="Futagami T."/>
            <person name="Toyoda A."/>
            <person name="Takaki Y."/>
            <person name="Nishi S."/>
            <person name="Hori S."/>
            <person name="Arai W."/>
            <person name="Tsubouchi T."/>
            <person name="Morono Y."/>
            <person name="Uchiyama I."/>
            <person name="Ito T."/>
            <person name="Fujiyama A."/>
            <person name="Inagaki F."/>
            <person name="Takami H."/>
        </authorList>
    </citation>
    <scope>NUCLEOTIDE SEQUENCE</scope>
    <source>
        <strain evidence="2">Expedition CK06-06</strain>
    </source>
</reference>
<keyword evidence="1" id="KW-0472">Membrane</keyword>
<name>X0TEI4_9ZZZZ</name>
<feature type="non-terminal residue" evidence="2">
    <location>
        <position position="128"/>
    </location>
</feature>
<feature type="transmembrane region" description="Helical" evidence="1">
    <location>
        <begin position="94"/>
        <end position="118"/>
    </location>
</feature>